<dbReference type="RefSeq" id="WP_119765944.1">
    <property type="nucleotide sequence ID" value="NZ_QYUJ01000014.1"/>
</dbReference>
<dbReference type="AlphaFoldDB" id="A0A418VAU8"/>
<dbReference type="OrthoDB" id="1420794at2"/>
<dbReference type="InterPro" id="IPR027417">
    <property type="entry name" value="P-loop_NTPase"/>
</dbReference>
<dbReference type="GO" id="GO:0016301">
    <property type="term" value="F:kinase activity"/>
    <property type="evidence" value="ECO:0007669"/>
    <property type="project" value="UniProtKB-KW"/>
</dbReference>
<evidence type="ECO:0000313" key="2">
    <source>
        <dbReference type="Proteomes" id="UP000286287"/>
    </source>
</evidence>
<proteinExistence type="predicted"/>
<protein>
    <submittedName>
        <fullName evidence="1">Uridine kinase</fullName>
    </submittedName>
</protein>
<gene>
    <name evidence="1" type="ORF">D3875_18285</name>
</gene>
<keyword evidence="2" id="KW-1185">Reference proteome</keyword>
<dbReference type="SUPFAM" id="SSF52540">
    <property type="entry name" value="P-loop containing nucleoside triphosphate hydrolases"/>
    <property type="match status" value="1"/>
</dbReference>
<dbReference type="EMBL" id="QYUJ01000014">
    <property type="protein sequence ID" value="RJF73210.1"/>
    <property type="molecule type" value="Genomic_DNA"/>
</dbReference>
<dbReference type="Proteomes" id="UP000286287">
    <property type="component" value="Unassembled WGS sequence"/>
</dbReference>
<accession>A0A418VAU8</accession>
<dbReference type="Gene3D" id="3.40.50.300">
    <property type="entry name" value="P-loop containing nucleotide triphosphate hydrolases"/>
    <property type="match status" value="1"/>
</dbReference>
<organism evidence="1 2">
    <name type="scientific">Deinococcus cavernae</name>
    <dbReference type="NCBI Taxonomy" id="2320857"/>
    <lineage>
        <taxon>Bacteria</taxon>
        <taxon>Thermotogati</taxon>
        <taxon>Deinococcota</taxon>
        <taxon>Deinococci</taxon>
        <taxon>Deinococcales</taxon>
        <taxon>Deinococcaceae</taxon>
        <taxon>Deinococcus</taxon>
    </lineage>
</organism>
<comment type="caution">
    <text evidence="1">The sequence shown here is derived from an EMBL/GenBank/DDBJ whole genome shotgun (WGS) entry which is preliminary data.</text>
</comment>
<keyword evidence="1" id="KW-0808">Transferase</keyword>
<keyword evidence="1" id="KW-0418">Kinase</keyword>
<reference evidence="1 2" key="1">
    <citation type="submission" date="2018-09" db="EMBL/GenBank/DDBJ databases">
        <authorList>
            <person name="Zhu H."/>
        </authorList>
    </citation>
    <scope>NUCLEOTIDE SEQUENCE [LARGE SCALE GENOMIC DNA]</scope>
    <source>
        <strain evidence="1 2">K2S05-167</strain>
    </source>
</reference>
<name>A0A418VAU8_9DEIO</name>
<evidence type="ECO:0000313" key="1">
    <source>
        <dbReference type="EMBL" id="RJF73210.1"/>
    </source>
</evidence>
<sequence length="226" mass="24871">MSPTPARLALLATIAERLLGQPPSPVLKVAIDGVDGAGKTTFADELAATLSKRGQQVIRASIDGFHSPREMRYRLGRHSPEGFYRDSYNLDALQEELLGPLSPGGSGLYRTQVFDVDTDEARYAPQQQAQGGEILLLDGLFLHRPELLRYWNDSIFLKVDFAISVPRGASRGPGYGSPDPHAESNRRYVEGNRLYFAEARPEEHAGIVVNNNDLAAPFIEKMTLHG</sequence>